<name>A0A0M9CI57_9FLAO</name>
<evidence type="ECO:0000313" key="3">
    <source>
        <dbReference type="EMBL" id="KOY53022.1"/>
    </source>
</evidence>
<accession>A0A0M9CI57</accession>
<dbReference type="STRING" id="1300348.I602_2582"/>
<dbReference type="Gene3D" id="3.90.1300.10">
    <property type="entry name" value="Amidase signature (AS) domain"/>
    <property type="match status" value="1"/>
</dbReference>
<dbReference type="InterPro" id="IPR036928">
    <property type="entry name" value="AS_sf"/>
</dbReference>
<gene>
    <name evidence="3" type="ORF">I602_2582</name>
</gene>
<organism evidence="3 4">
    <name type="scientific">Polaribacter dokdonensis DSW-5</name>
    <dbReference type="NCBI Taxonomy" id="1300348"/>
    <lineage>
        <taxon>Bacteria</taxon>
        <taxon>Pseudomonadati</taxon>
        <taxon>Bacteroidota</taxon>
        <taxon>Flavobacteriia</taxon>
        <taxon>Flavobacteriales</taxon>
        <taxon>Flavobacteriaceae</taxon>
    </lineage>
</organism>
<feature type="coiled-coil region" evidence="1">
    <location>
        <begin position="463"/>
        <end position="490"/>
    </location>
</feature>
<dbReference type="SUPFAM" id="SSF75304">
    <property type="entry name" value="Amidase signature (AS) enzymes"/>
    <property type="match status" value="1"/>
</dbReference>
<sequence length="559" mass="62557">MFLIFGYKFTTMKKSLLFLFATIVLFSCNTKEKEPEFQFEKYDESAAIKAQQNHQNGRMKFKLFQSKVIDMNDVYKPFQSDLAKFSEENYNELKPLILEQDIPTLQNYVKEGKLSYEKLTLFYLYRIRKFESDSTLSLNSIIALNPNVLKEAREKDLNKDNVSEFSMYGMPVLLKDNINTKEMPTTAGALALERNYTKSDAFIVEKLRENDALILGKVNLSEWAYFFCSGCPLGYSAIGGQTLNPYGRAEYETGGSSAGSGVTVAANFAVAAVGTETSGSITSPSSQNSVVGLKPTIGVLSRSGIVPISSTLDTPGPMTKNVIDNAIFMNAMRGFDKNDSKSKELDEEYYQNGLPNSFKGKRLGVLKPLLGDSIYALNIDKMRKVGVEIVEITPPQISFNGFITLLNIDMKYDLPKYLANEADKSLFIKNVKNVIEFNKKDSILRAPYGQQLFDGIVKDETTLAELEVIKANLKSEAEKYLQALEEENLDAILSINNYHSGIAAVSFHPTLTVPMGYKTSGEPISLTFVGKPFDERNLLELGYAFEQLTKARKMPKNYQ</sequence>
<protein>
    <submittedName>
        <fullName evidence="3">Glutaminyl-tRNA synthase (Glutamine-hydrolyzing)</fullName>
    </submittedName>
</protein>
<evidence type="ECO:0000256" key="1">
    <source>
        <dbReference type="SAM" id="Coils"/>
    </source>
</evidence>
<proteinExistence type="predicted"/>
<comment type="caution">
    <text evidence="3">The sequence shown here is derived from an EMBL/GenBank/DDBJ whole genome shotgun (WGS) entry which is preliminary data.</text>
</comment>
<dbReference type="PANTHER" id="PTHR42678">
    <property type="entry name" value="AMIDASE"/>
    <property type="match status" value="1"/>
</dbReference>
<dbReference type="PATRIC" id="fig|1300348.6.peg.2584"/>
<reference evidence="3 4" key="1">
    <citation type="submission" date="2015-07" db="EMBL/GenBank/DDBJ databases">
        <title>Genome of Polaribacter dokdonenesis DSW-5, isolated from seawater off Dokdo in Korea.</title>
        <authorList>
            <person name="Yoon K."/>
            <person name="Song J.Y."/>
            <person name="Kim J.F."/>
        </authorList>
    </citation>
    <scope>NUCLEOTIDE SEQUENCE [LARGE SCALE GENOMIC DNA]</scope>
    <source>
        <strain evidence="3 4">DSW-5</strain>
    </source>
</reference>
<dbReference type="InterPro" id="IPR023631">
    <property type="entry name" value="Amidase_dom"/>
</dbReference>
<feature type="domain" description="Amidase" evidence="2">
    <location>
        <begin position="137"/>
        <end position="493"/>
    </location>
</feature>
<dbReference type="PANTHER" id="PTHR42678:SF34">
    <property type="entry name" value="OS04G0183300 PROTEIN"/>
    <property type="match status" value="1"/>
</dbReference>
<evidence type="ECO:0000259" key="2">
    <source>
        <dbReference type="Pfam" id="PF01425"/>
    </source>
</evidence>
<keyword evidence="1" id="KW-0175">Coiled coil</keyword>
<dbReference type="Pfam" id="PF01425">
    <property type="entry name" value="Amidase"/>
    <property type="match status" value="1"/>
</dbReference>
<evidence type="ECO:0000313" key="4">
    <source>
        <dbReference type="Proteomes" id="UP000037716"/>
    </source>
</evidence>
<dbReference type="Proteomes" id="UP000037716">
    <property type="component" value="Unassembled WGS sequence"/>
</dbReference>
<dbReference type="AlphaFoldDB" id="A0A0M9CI57"/>
<dbReference type="EMBL" id="LGBR01000001">
    <property type="protein sequence ID" value="KOY53022.1"/>
    <property type="molecule type" value="Genomic_DNA"/>
</dbReference>